<keyword evidence="2 5" id="KW-0238">DNA-binding</keyword>
<dbReference type="Gene3D" id="1.10.10.60">
    <property type="entry name" value="Homeodomain-like"/>
    <property type="match status" value="1"/>
</dbReference>
<dbReference type="InterPro" id="IPR017970">
    <property type="entry name" value="Homeobox_CS"/>
</dbReference>
<organism evidence="8 9">
    <name type="scientific">Acropora cervicornis</name>
    <name type="common">Staghorn coral</name>
    <dbReference type="NCBI Taxonomy" id="6130"/>
    <lineage>
        <taxon>Eukaryota</taxon>
        <taxon>Metazoa</taxon>
        <taxon>Cnidaria</taxon>
        <taxon>Anthozoa</taxon>
        <taxon>Hexacorallia</taxon>
        <taxon>Scleractinia</taxon>
        <taxon>Astrocoeniina</taxon>
        <taxon>Acroporidae</taxon>
        <taxon>Acropora</taxon>
    </lineage>
</organism>
<dbReference type="CDD" id="cd00086">
    <property type="entry name" value="homeodomain"/>
    <property type="match status" value="1"/>
</dbReference>
<dbReference type="PROSITE" id="PS50071">
    <property type="entry name" value="HOMEOBOX_2"/>
    <property type="match status" value="1"/>
</dbReference>
<dbReference type="GO" id="GO:0000978">
    <property type="term" value="F:RNA polymerase II cis-regulatory region sequence-specific DNA binding"/>
    <property type="evidence" value="ECO:0007669"/>
    <property type="project" value="TreeGrafter"/>
</dbReference>
<keyword evidence="4 5" id="KW-0539">Nucleus</keyword>
<dbReference type="EMBL" id="JARQWQ010000044">
    <property type="protein sequence ID" value="KAK2558502.1"/>
    <property type="molecule type" value="Genomic_DNA"/>
</dbReference>
<evidence type="ECO:0000313" key="9">
    <source>
        <dbReference type="Proteomes" id="UP001249851"/>
    </source>
</evidence>
<dbReference type="Proteomes" id="UP001249851">
    <property type="component" value="Unassembled WGS sequence"/>
</dbReference>
<dbReference type="InterPro" id="IPR050877">
    <property type="entry name" value="EMX-VAX-Noto_Homeobox_TFs"/>
</dbReference>
<evidence type="ECO:0000256" key="5">
    <source>
        <dbReference type="PROSITE-ProRule" id="PRU00108"/>
    </source>
</evidence>
<sequence>MYQSSFRTFCSCRLYPSYTAENRQTQEHDCRPASLPYQTSNESNLRLQANSLLQISDDPRLFSKAERPSALFPAASATAFSVIPARHPGFYVSASNHCFSAGQQLFFPFSGASFSATQYPGSSFNVGSRGKPETKKRRKRTIFTTDQLKRLEAAFEQQQYLVGTERERLATDLNLSETQVKIWFQNRRIKWRKEHLYAAVHDDQRRLRGDGQMLI</sequence>
<feature type="DNA-binding region" description="Homeobox" evidence="5">
    <location>
        <begin position="136"/>
        <end position="195"/>
    </location>
</feature>
<dbReference type="GO" id="GO:0005634">
    <property type="term" value="C:nucleus"/>
    <property type="evidence" value="ECO:0007669"/>
    <property type="project" value="UniProtKB-SubCell"/>
</dbReference>
<dbReference type="GO" id="GO:0030182">
    <property type="term" value="P:neuron differentiation"/>
    <property type="evidence" value="ECO:0007669"/>
    <property type="project" value="TreeGrafter"/>
</dbReference>
<dbReference type="SUPFAM" id="SSF46689">
    <property type="entry name" value="Homeodomain-like"/>
    <property type="match status" value="1"/>
</dbReference>
<dbReference type="Pfam" id="PF00046">
    <property type="entry name" value="Homeodomain"/>
    <property type="match status" value="1"/>
</dbReference>
<reference evidence="8" key="1">
    <citation type="journal article" date="2023" name="G3 (Bethesda)">
        <title>Whole genome assembly and annotation of the endangered Caribbean coral Acropora cervicornis.</title>
        <authorList>
            <person name="Selwyn J.D."/>
            <person name="Vollmer S.V."/>
        </authorList>
    </citation>
    <scope>NUCLEOTIDE SEQUENCE</scope>
    <source>
        <strain evidence="8">K2</strain>
    </source>
</reference>
<keyword evidence="9" id="KW-1185">Reference proteome</keyword>
<dbReference type="PROSITE" id="PS00027">
    <property type="entry name" value="HOMEOBOX_1"/>
    <property type="match status" value="1"/>
</dbReference>
<dbReference type="InterPro" id="IPR009057">
    <property type="entry name" value="Homeodomain-like_sf"/>
</dbReference>
<dbReference type="PRINTS" id="PR00024">
    <property type="entry name" value="HOMEOBOX"/>
</dbReference>
<evidence type="ECO:0000256" key="6">
    <source>
        <dbReference type="RuleBase" id="RU000682"/>
    </source>
</evidence>
<feature type="domain" description="Homeobox" evidence="7">
    <location>
        <begin position="134"/>
        <end position="194"/>
    </location>
</feature>
<dbReference type="InterPro" id="IPR020479">
    <property type="entry name" value="HD_metazoa"/>
</dbReference>
<dbReference type="PANTHER" id="PTHR24339:SF67">
    <property type="entry name" value="GNOT1 HOMEODOMAIN PROTEIN-RELATED"/>
    <property type="match status" value="1"/>
</dbReference>
<name>A0AAD9QBZ6_ACRCE</name>
<evidence type="ECO:0000256" key="4">
    <source>
        <dbReference type="ARBA" id="ARBA00023242"/>
    </source>
</evidence>
<evidence type="ECO:0000256" key="2">
    <source>
        <dbReference type="ARBA" id="ARBA00023125"/>
    </source>
</evidence>
<dbReference type="PANTHER" id="PTHR24339">
    <property type="entry name" value="HOMEOBOX PROTEIN EMX-RELATED"/>
    <property type="match status" value="1"/>
</dbReference>
<dbReference type="GO" id="GO:0000981">
    <property type="term" value="F:DNA-binding transcription factor activity, RNA polymerase II-specific"/>
    <property type="evidence" value="ECO:0007669"/>
    <property type="project" value="InterPro"/>
</dbReference>
<gene>
    <name evidence="8" type="ORF">P5673_019218</name>
</gene>
<dbReference type="AlphaFoldDB" id="A0AAD9QBZ6"/>
<keyword evidence="3 5" id="KW-0371">Homeobox</keyword>
<evidence type="ECO:0000259" key="7">
    <source>
        <dbReference type="PROSITE" id="PS50071"/>
    </source>
</evidence>
<evidence type="ECO:0000256" key="1">
    <source>
        <dbReference type="ARBA" id="ARBA00004123"/>
    </source>
</evidence>
<proteinExistence type="predicted"/>
<protein>
    <submittedName>
        <fullName evidence="8">Homeobox protein not2</fullName>
    </submittedName>
</protein>
<dbReference type="InterPro" id="IPR001356">
    <property type="entry name" value="HD"/>
</dbReference>
<comment type="caution">
    <text evidence="8">The sequence shown here is derived from an EMBL/GenBank/DDBJ whole genome shotgun (WGS) entry which is preliminary data.</text>
</comment>
<evidence type="ECO:0000313" key="8">
    <source>
        <dbReference type="EMBL" id="KAK2558502.1"/>
    </source>
</evidence>
<comment type="subcellular location">
    <subcellularLocation>
        <location evidence="1 5 6">Nucleus</location>
    </subcellularLocation>
</comment>
<dbReference type="SMART" id="SM00389">
    <property type="entry name" value="HOX"/>
    <property type="match status" value="1"/>
</dbReference>
<accession>A0AAD9QBZ6</accession>
<reference evidence="8" key="2">
    <citation type="journal article" date="2023" name="Science">
        <title>Genomic signatures of disease resistance in endangered staghorn corals.</title>
        <authorList>
            <person name="Vollmer S.V."/>
            <person name="Selwyn J.D."/>
            <person name="Despard B.A."/>
            <person name="Roesel C.L."/>
        </authorList>
    </citation>
    <scope>NUCLEOTIDE SEQUENCE</scope>
    <source>
        <strain evidence="8">K2</strain>
    </source>
</reference>
<evidence type="ECO:0000256" key="3">
    <source>
        <dbReference type="ARBA" id="ARBA00023155"/>
    </source>
</evidence>